<dbReference type="GO" id="GO:0016746">
    <property type="term" value="F:acyltransferase activity"/>
    <property type="evidence" value="ECO:0007669"/>
    <property type="project" value="UniProtKB-KW"/>
</dbReference>
<dbReference type="OrthoDB" id="9815592at2"/>
<protein>
    <submittedName>
        <fullName evidence="4">Transferase family hexapeptide repeat protein</fullName>
    </submittedName>
</protein>
<dbReference type="PANTHER" id="PTHR23416:SF78">
    <property type="entry name" value="LIPOPOLYSACCHARIDE BIOSYNTHESIS O-ACETYL TRANSFERASE WBBJ-RELATED"/>
    <property type="match status" value="1"/>
</dbReference>
<keyword evidence="1 4" id="KW-0808">Transferase</keyword>
<dbReference type="InterPro" id="IPR011004">
    <property type="entry name" value="Trimer_LpxA-like_sf"/>
</dbReference>
<name>A0A3D9H2P8_9PROT</name>
<comment type="caution">
    <text evidence="4">The sequence shown here is derived from an EMBL/GenBank/DDBJ whole genome shotgun (WGS) entry which is preliminary data.</text>
</comment>
<keyword evidence="5" id="KW-1185">Reference proteome</keyword>
<reference evidence="4 5" key="1">
    <citation type="submission" date="2018-07" db="EMBL/GenBank/DDBJ databases">
        <title>Genomic Encyclopedia of Type Strains, Phase III (KMG-III): the genomes of soil and plant-associated and newly described type strains.</title>
        <authorList>
            <person name="Whitman W."/>
        </authorList>
    </citation>
    <scope>NUCLEOTIDE SEQUENCE [LARGE SCALE GENOMIC DNA]</scope>
    <source>
        <strain evidence="4 5">CECT 8488</strain>
    </source>
</reference>
<organism evidence="4 5">
    <name type="scientific">Aestuariispira insulae</name>
    <dbReference type="NCBI Taxonomy" id="1461337"/>
    <lineage>
        <taxon>Bacteria</taxon>
        <taxon>Pseudomonadati</taxon>
        <taxon>Pseudomonadota</taxon>
        <taxon>Alphaproteobacteria</taxon>
        <taxon>Rhodospirillales</taxon>
        <taxon>Kiloniellaceae</taxon>
        <taxon>Aestuariispira</taxon>
    </lineage>
</organism>
<dbReference type="Pfam" id="PF00132">
    <property type="entry name" value="Hexapep"/>
    <property type="match status" value="1"/>
</dbReference>
<evidence type="ECO:0000256" key="1">
    <source>
        <dbReference type="ARBA" id="ARBA00022679"/>
    </source>
</evidence>
<evidence type="ECO:0000256" key="3">
    <source>
        <dbReference type="ARBA" id="ARBA00023315"/>
    </source>
</evidence>
<dbReference type="AlphaFoldDB" id="A0A3D9H2P8"/>
<accession>A0A3D9H2P8</accession>
<dbReference type="PROSITE" id="PS00101">
    <property type="entry name" value="HEXAPEP_TRANSFERASES"/>
    <property type="match status" value="1"/>
</dbReference>
<evidence type="ECO:0000313" key="5">
    <source>
        <dbReference type="Proteomes" id="UP000256845"/>
    </source>
</evidence>
<dbReference type="Proteomes" id="UP000256845">
    <property type="component" value="Unassembled WGS sequence"/>
</dbReference>
<keyword evidence="3" id="KW-0012">Acyltransferase</keyword>
<gene>
    <name evidence="4" type="ORF">DFP90_1186</name>
</gene>
<dbReference type="EMBL" id="QRDW01000018">
    <property type="protein sequence ID" value="RED43783.1"/>
    <property type="molecule type" value="Genomic_DNA"/>
</dbReference>
<dbReference type="InterPro" id="IPR051159">
    <property type="entry name" value="Hexapeptide_acetyltransf"/>
</dbReference>
<dbReference type="RefSeq" id="WP_115939410.1">
    <property type="nucleotide sequence ID" value="NZ_QRDW01000018.1"/>
</dbReference>
<dbReference type="InterPro" id="IPR001451">
    <property type="entry name" value="Hexapep"/>
</dbReference>
<keyword evidence="2" id="KW-0677">Repeat</keyword>
<sequence>MSLVAMTKQRLKRRDTALIRGLYRLAREIQHFDVPPVKPFFLAVHSLLSSVMGMLTYLQQILYWKPLFISHLRNRPRKLQYDGRGFPQILGPLEMTFGDNCRINAQTSFCGRSNGHVKPRLTVGNNVGISWRTGIYVGREIIIGNNVRIGGEGSLVGYPGHPLDARDRAAGLPDSDDQAKTIILEDDVWLARGVIVNGGVTIGRGTIVAAGSVVTKDLPPGVLAGGVPCKVIRKLP</sequence>
<proteinExistence type="predicted"/>
<evidence type="ECO:0000256" key="2">
    <source>
        <dbReference type="ARBA" id="ARBA00022737"/>
    </source>
</evidence>
<evidence type="ECO:0000313" key="4">
    <source>
        <dbReference type="EMBL" id="RED43783.1"/>
    </source>
</evidence>
<dbReference type="PANTHER" id="PTHR23416">
    <property type="entry name" value="SIALIC ACID SYNTHASE-RELATED"/>
    <property type="match status" value="1"/>
</dbReference>
<dbReference type="InterPro" id="IPR018357">
    <property type="entry name" value="Hexapep_transf_CS"/>
</dbReference>
<dbReference type="SUPFAM" id="SSF51161">
    <property type="entry name" value="Trimeric LpxA-like enzymes"/>
    <property type="match status" value="1"/>
</dbReference>
<dbReference type="Gene3D" id="2.160.10.10">
    <property type="entry name" value="Hexapeptide repeat proteins"/>
    <property type="match status" value="1"/>
</dbReference>